<dbReference type="Proteomes" id="UP000708805">
    <property type="component" value="Unassembled WGS sequence"/>
</dbReference>
<feature type="domain" description="Tox-REase-5" evidence="1">
    <location>
        <begin position="45"/>
        <end position="119"/>
    </location>
</feature>
<evidence type="ECO:0000259" key="1">
    <source>
        <dbReference type="Pfam" id="PF15648"/>
    </source>
</evidence>
<dbReference type="EMBL" id="JAGJWT010000022">
    <property type="protein sequence ID" value="MBS9341717.1"/>
    <property type="molecule type" value="Genomic_DNA"/>
</dbReference>
<protein>
    <recommendedName>
        <fullName evidence="1">Tox-REase-5 domain-containing protein</fullName>
    </recommendedName>
</protein>
<dbReference type="RefSeq" id="WP_214038635.1">
    <property type="nucleotide sequence ID" value="NZ_JAGJWT010000022.1"/>
</dbReference>
<dbReference type="InterPro" id="IPR028904">
    <property type="entry name" value="Tox-REase-5_dom"/>
</dbReference>
<evidence type="ECO:0000313" key="2">
    <source>
        <dbReference type="EMBL" id="MBS9341717.1"/>
    </source>
</evidence>
<comment type="caution">
    <text evidence="2">The sequence shown here is derived from an EMBL/GenBank/DDBJ whole genome shotgun (WGS) entry which is preliminary data.</text>
</comment>
<organism evidence="2 3">
    <name type="scientific">Neisseria elongata subsp. nitroreducens</name>
    <dbReference type="NCBI Taxonomy" id="90367"/>
    <lineage>
        <taxon>Bacteria</taxon>
        <taxon>Pseudomonadati</taxon>
        <taxon>Pseudomonadota</taxon>
        <taxon>Betaproteobacteria</taxon>
        <taxon>Neisseriales</taxon>
        <taxon>Neisseriaceae</taxon>
        <taxon>Neisseria</taxon>
    </lineage>
</organism>
<gene>
    <name evidence="2" type="ORF">J8641_13140</name>
</gene>
<dbReference type="Pfam" id="PF15648">
    <property type="entry name" value="Tox-REase-5"/>
    <property type="match status" value="1"/>
</dbReference>
<evidence type="ECO:0000313" key="3">
    <source>
        <dbReference type="Proteomes" id="UP000708805"/>
    </source>
</evidence>
<feature type="non-terminal residue" evidence="2">
    <location>
        <position position="140"/>
    </location>
</feature>
<name>A0A9X1CV75_NEIEL</name>
<reference evidence="2" key="1">
    <citation type="submission" date="2021-04" db="EMBL/GenBank/DDBJ databases">
        <title>Genomic characterization of endocarditis-associated Neisseria elongata subsp. nitroreducens.</title>
        <authorList>
            <person name="Schorner M."/>
            <person name="Passarelli-Araujo H."/>
            <person name="Scheffer M."/>
            <person name="Barazzetti F."/>
            <person name="Martins J."/>
            <person name="Machado H."/>
            <person name="Palmeiro J."/>
            <person name="Bazzo M."/>
        </authorList>
    </citation>
    <scope>NUCLEOTIDE SEQUENCE</scope>
    <source>
        <strain evidence="2">Nel_M001</strain>
    </source>
</reference>
<dbReference type="AlphaFoldDB" id="A0A9X1CV75"/>
<sequence length="140" mass="16430">MFIGHDNTPAGRKESPTLLKFSLGAVSDLQNYDLEKLNEQNYRAIQITEFHYEGVDFDGYWPSYCTFVETKYGYSNDSKFADARKKWFAQLQRQFNAARLANQQTTCPLECPVVWIFSNNEAKKYFDDMLKENSKKLFYT</sequence>
<proteinExistence type="predicted"/>
<accession>A0A9X1CV75</accession>